<accession>A0AAW0YAP8</accession>
<dbReference type="Proteomes" id="UP001445076">
    <property type="component" value="Unassembled WGS sequence"/>
</dbReference>
<feature type="compositionally biased region" description="Basic and acidic residues" evidence="1">
    <location>
        <begin position="196"/>
        <end position="210"/>
    </location>
</feature>
<evidence type="ECO:0000313" key="3">
    <source>
        <dbReference type="Proteomes" id="UP001445076"/>
    </source>
</evidence>
<name>A0AAW0YAP8_CHEQU</name>
<feature type="compositionally biased region" description="Basic and acidic residues" evidence="1">
    <location>
        <begin position="268"/>
        <end position="318"/>
    </location>
</feature>
<dbReference type="AlphaFoldDB" id="A0AAW0YAP8"/>
<feature type="compositionally biased region" description="Basic and acidic residues" evidence="1">
    <location>
        <begin position="326"/>
        <end position="346"/>
    </location>
</feature>
<feature type="region of interest" description="Disordered" evidence="1">
    <location>
        <begin position="268"/>
        <end position="348"/>
    </location>
</feature>
<feature type="region of interest" description="Disordered" evidence="1">
    <location>
        <begin position="149"/>
        <end position="248"/>
    </location>
</feature>
<feature type="compositionally biased region" description="Basic and acidic residues" evidence="1">
    <location>
        <begin position="1"/>
        <end position="10"/>
    </location>
</feature>
<protein>
    <submittedName>
        <fullName evidence="2">Uncharacterized protein</fullName>
    </submittedName>
</protein>
<organism evidence="2 3">
    <name type="scientific">Cherax quadricarinatus</name>
    <name type="common">Australian red claw crayfish</name>
    <dbReference type="NCBI Taxonomy" id="27406"/>
    <lineage>
        <taxon>Eukaryota</taxon>
        <taxon>Metazoa</taxon>
        <taxon>Ecdysozoa</taxon>
        <taxon>Arthropoda</taxon>
        <taxon>Crustacea</taxon>
        <taxon>Multicrustacea</taxon>
        <taxon>Malacostraca</taxon>
        <taxon>Eumalacostraca</taxon>
        <taxon>Eucarida</taxon>
        <taxon>Decapoda</taxon>
        <taxon>Pleocyemata</taxon>
        <taxon>Astacidea</taxon>
        <taxon>Parastacoidea</taxon>
        <taxon>Parastacidae</taxon>
        <taxon>Cherax</taxon>
    </lineage>
</organism>
<gene>
    <name evidence="2" type="ORF">OTU49_015113</name>
</gene>
<feature type="compositionally biased region" description="Basic and acidic residues" evidence="1">
    <location>
        <begin position="232"/>
        <end position="248"/>
    </location>
</feature>
<keyword evidence="3" id="KW-1185">Reference proteome</keyword>
<comment type="caution">
    <text evidence="2">The sequence shown here is derived from an EMBL/GenBank/DDBJ whole genome shotgun (WGS) entry which is preliminary data.</text>
</comment>
<evidence type="ECO:0000256" key="1">
    <source>
        <dbReference type="SAM" id="MobiDB-lite"/>
    </source>
</evidence>
<sequence length="369" mass="44469">MEVRAPKDDDLNQENPSEGGDDKAWMKVSDIPRRFDEMPQEEEEWIPVASIIRAQREETARKEAEQNKIRPPLGLHLNSVPVHQQKPVKKNPEPKKEVTKEMSKNKPPEKNTNLNTELLVEDRKESDEEIDNVTKAMIDWGLKASILYDPGKRRSSTGQLGLKSSPVSPVSNVERFSKISAESYNKNYEAKYSSSHSRDKPEYGHDREGLPSDSYQYHRRRETLPELYGRSHSHENTERRQAFHKDPHYEQRYRENYAHKQWRDIHHDTEPDKDYDYREPKQDYDQDLSRDKDYEYYQEHDGQRQEYRQDYYRYHDSDPYYEEDHDLDHRQEYEHKEHEYNKDDKYGYNNYQGHKNYDQHYHRGHDLGY</sequence>
<feature type="region of interest" description="Disordered" evidence="1">
    <location>
        <begin position="1"/>
        <end position="27"/>
    </location>
</feature>
<reference evidence="2 3" key="1">
    <citation type="journal article" date="2024" name="BMC Genomics">
        <title>Genome assembly of redclaw crayfish (Cherax quadricarinatus) provides insights into its immune adaptation and hypoxia tolerance.</title>
        <authorList>
            <person name="Liu Z."/>
            <person name="Zheng J."/>
            <person name="Li H."/>
            <person name="Fang K."/>
            <person name="Wang S."/>
            <person name="He J."/>
            <person name="Zhou D."/>
            <person name="Weng S."/>
            <person name="Chi M."/>
            <person name="Gu Z."/>
            <person name="He J."/>
            <person name="Li F."/>
            <person name="Wang M."/>
        </authorList>
    </citation>
    <scope>NUCLEOTIDE SEQUENCE [LARGE SCALE GENOMIC DNA]</scope>
    <source>
        <strain evidence="2">ZL_2023a</strain>
    </source>
</reference>
<feature type="compositionally biased region" description="Basic and acidic residues" evidence="1">
    <location>
        <begin position="90"/>
        <end position="109"/>
    </location>
</feature>
<evidence type="ECO:0000313" key="2">
    <source>
        <dbReference type="EMBL" id="KAK8749889.1"/>
    </source>
</evidence>
<proteinExistence type="predicted"/>
<feature type="compositionally biased region" description="Basic and acidic residues" evidence="1">
    <location>
        <begin position="56"/>
        <end position="68"/>
    </location>
</feature>
<dbReference type="EMBL" id="JARKIK010000008">
    <property type="protein sequence ID" value="KAK8749889.1"/>
    <property type="molecule type" value="Genomic_DNA"/>
</dbReference>
<feature type="region of interest" description="Disordered" evidence="1">
    <location>
        <begin position="56"/>
        <end position="127"/>
    </location>
</feature>